<dbReference type="Proteomes" id="UP000078534">
    <property type="component" value="Unassembled WGS sequence"/>
</dbReference>
<evidence type="ECO:0000256" key="1">
    <source>
        <dbReference type="ARBA" id="ARBA00022679"/>
    </source>
</evidence>
<dbReference type="GO" id="GO:0016747">
    <property type="term" value="F:acyltransferase activity, transferring groups other than amino-acyl groups"/>
    <property type="evidence" value="ECO:0007669"/>
    <property type="project" value="InterPro"/>
</dbReference>
<keyword evidence="1" id="KW-0808">Transferase</keyword>
<evidence type="ECO:0000313" key="5">
    <source>
        <dbReference type="Proteomes" id="UP000078534"/>
    </source>
</evidence>
<dbReference type="InterPro" id="IPR000182">
    <property type="entry name" value="GNAT_dom"/>
</dbReference>
<dbReference type="Pfam" id="PF00583">
    <property type="entry name" value="Acetyltransf_1"/>
    <property type="match status" value="1"/>
</dbReference>
<dbReference type="OrthoDB" id="9790865at2"/>
<dbReference type="SUPFAM" id="SSF55729">
    <property type="entry name" value="Acyl-CoA N-acyltransferases (Nat)"/>
    <property type="match status" value="1"/>
</dbReference>
<dbReference type="InterPro" id="IPR050680">
    <property type="entry name" value="YpeA/RimI_acetyltransf"/>
</dbReference>
<evidence type="ECO:0000313" key="4">
    <source>
        <dbReference type="EMBL" id="OAS88356.1"/>
    </source>
</evidence>
<dbReference type="EMBL" id="LWSG01000004">
    <property type="protein sequence ID" value="OAS88356.1"/>
    <property type="molecule type" value="Genomic_DNA"/>
</dbReference>
<dbReference type="STRING" id="152268.A6K24_16760"/>
<dbReference type="PANTHER" id="PTHR43420:SF12">
    <property type="entry name" value="N-ACETYLTRANSFERASE DOMAIN-CONTAINING PROTEIN"/>
    <property type="match status" value="1"/>
</dbReference>
<dbReference type="InterPro" id="IPR016181">
    <property type="entry name" value="Acyl_CoA_acyltransferase"/>
</dbReference>
<dbReference type="PROSITE" id="PS51186">
    <property type="entry name" value="GNAT"/>
    <property type="match status" value="1"/>
</dbReference>
<evidence type="ECO:0000256" key="2">
    <source>
        <dbReference type="ARBA" id="ARBA00023315"/>
    </source>
</evidence>
<evidence type="ECO:0000259" key="3">
    <source>
        <dbReference type="PROSITE" id="PS51186"/>
    </source>
</evidence>
<dbReference type="Gene3D" id="3.40.630.30">
    <property type="match status" value="1"/>
</dbReference>
<dbReference type="RefSeq" id="WP_066328192.1">
    <property type="nucleotide sequence ID" value="NZ_LWSG01000004.1"/>
</dbReference>
<dbReference type="CDD" id="cd04301">
    <property type="entry name" value="NAT_SF"/>
    <property type="match status" value="1"/>
</dbReference>
<protein>
    <recommendedName>
        <fullName evidence="3">N-acetyltransferase domain-containing protein</fullName>
    </recommendedName>
</protein>
<name>A0A179T2L5_9BACI</name>
<organism evidence="4 5">
    <name type="scientific">Metabacillus litoralis</name>
    <dbReference type="NCBI Taxonomy" id="152268"/>
    <lineage>
        <taxon>Bacteria</taxon>
        <taxon>Bacillati</taxon>
        <taxon>Bacillota</taxon>
        <taxon>Bacilli</taxon>
        <taxon>Bacillales</taxon>
        <taxon>Bacillaceae</taxon>
        <taxon>Metabacillus</taxon>
    </lineage>
</organism>
<gene>
    <name evidence="4" type="ORF">A6K24_16760</name>
</gene>
<sequence>MNIKIRQATKKDITFLWDMLYEAIYVGEGEVRPPRSILDKPELAHSVENWGRHGDHALIAIDSDDNKVGAIWIRLFSEQNKTYGYVNENIPILSMAILPKYRGKGIGTRLIQEICTLAKINGYKAVSLSVDPANPALRLYERFNFKKIGVDGTSWDMKANL</sequence>
<accession>A0A179T2L5</accession>
<proteinExistence type="predicted"/>
<comment type="caution">
    <text evidence="4">The sequence shown here is derived from an EMBL/GenBank/DDBJ whole genome shotgun (WGS) entry which is preliminary data.</text>
</comment>
<dbReference type="PANTHER" id="PTHR43420">
    <property type="entry name" value="ACETYLTRANSFERASE"/>
    <property type="match status" value="1"/>
</dbReference>
<dbReference type="AlphaFoldDB" id="A0A179T2L5"/>
<reference evidence="5" key="1">
    <citation type="submission" date="2016-04" db="EMBL/GenBank/DDBJ databases">
        <authorList>
            <person name="Lyu Z."/>
            <person name="Lyu W."/>
        </authorList>
    </citation>
    <scope>NUCLEOTIDE SEQUENCE [LARGE SCALE GENOMIC DNA]</scope>
    <source>
        <strain evidence="5">C44</strain>
    </source>
</reference>
<keyword evidence="5" id="KW-1185">Reference proteome</keyword>
<keyword evidence="2" id="KW-0012">Acyltransferase</keyword>
<feature type="domain" description="N-acetyltransferase" evidence="3">
    <location>
        <begin position="3"/>
        <end position="161"/>
    </location>
</feature>